<evidence type="ECO:0000256" key="1">
    <source>
        <dbReference type="SAM" id="MobiDB-lite"/>
    </source>
</evidence>
<feature type="compositionally biased region" description="Basic and acidic residues" evidence="1">
    <location>
        <begin position="275"/>
        <end position="286"/>
    </location>
</feature>
<dbReference type="GO" id="GO:0099072">
    <property type="term" value="P:regulation of postsynaptic membrane neurotransmitter receptor levels"/>
    <property type="evidence" value="ECO:0007669"/>
    <property type="project" value="TreeGrafter"/>
</dbReference>
<feature type="region of interest" description="Disordered" evidence="1">
    <location>
        <begin position="225"/>
        <end position="286"/>
    </location>
</feature>
<feature type="compositionally biased region" description="Low complexity" evidence="1">
    <location>
        <begin position="225"/>
        <end position="252"/>
    </location>
</feature>
<dbReference type="InterPro" id="IPR042789">
    <property type="entry name" value="FRRS1L"/>
</dbReference>
<sequence>MTQPVLEPGNPHMGKAEMERGAILLVAAVVVFVAPVVRGTSHLSFANDTQQVNVTRAGCGVTALCVDQPGACDPAGNGTCLFASVVAGPPAAPNGTDLYFKLRGTSKGYVALGLAVNATEGTSELFLCGQNSSHGTFFFRTMQRNNTNAALTPAERRVTQIRGLVRGDVIECEFNVPGVNATDTRSSHATTTFSILLGTGPLNGSTLGPFNVSLISGPLNVADPSSNVPTTPSPATNATATATATPSGASSVLLSHDEERLGKNTNQKPTANYSRDSDSGRLEKVT</sequence>
<evidence type="ECO:0000313" key="3">
    <source>
        <dbReference type="EMBL" id="KAF0046651.1"/>
    </source>
</evidence>
<reference evidence="3 4" key="1">
    <citation type="submission" date="2019-06" db="EMBL/GenBank/DDBJ databases">
        <title>Draft genomes of female and male turbot (Scophthalmus maximus).</title>
        <authorList>
            <person name="Xu H."/>
            <person name="Xu X.-W."/>
            <person name="Shao C."/>
            <person name="Chen S."/>
        </authorList>
    </citation>
    <scope>NUCLEOTIDE SEQUENCE [LARGE SCALE GENOMIC DNA]</scope>
    <source>
        <strain evidence="3">Ysfricsl-2016a</strain>
        <tissue evidence="3">Blood</tissue>
    </source>
</reference>
<dbReference type="Proteomes" id="UP000438429">
    <property type="component" value="Unassembled WGS sequence"/>
</dbReference>
<proteinExistence type="predicted"/>
<dbReference type="GO" id="GO:1900449">
    <property type="term" value="P:regulation of glutamate receptor signaling pathway"/>
    <property type="evidence" value="ECO:0007669"/>
    <property type="project" value="InterPro"/>
</dbReference>
<keyword evidence="2" id="KW-0472">Membrane</keyword>
<keyword evidence="2" id="KW-1133">Transmembrane helix</keyword>
<feature type="transmembrane region" description="Helical" evidence="2">
    <location>
        <begin position="20"/>
        <end position="37"/>
    </location>
</feature>
<name>A0A6A4TVF0_SCOMX</name>
<dbReference type="PANTHER" id="PTHR46902">
    <property type="entry name" value="DOMON DOMAIN-CONTAINING PROTEIN FRRS1L"/>
    <property type="match status" value="1"/>
</dbReference>
<comment type="caution">
    <text evidence="3">The sequence shown here is derived from an EMBL/GenBank/DDBJ whole genome shotgun (WGS) entry which is preliminary data.</text>
</comment>
<dbReference type="PANTHER" id="PTHR46902:SF1">
    <property type="entry name" value="DOMON DOMAIN-CONTAINING PROTEIN FRRS1L"/>
    <property type="match status" value="1"/>
</dbReference>
<evidence type="ECO:0008006" key="5">
    <source>
        <dbReference type="Google" id="ProtNLM"/>
    </source>
</evidence>
<keyword evidence="2" id="KW-0812">Transmembrane</keyword>
<organism evidence="3 4">
    <name type="scientific">Scophthalmus maximus</name>
    <name type="common">Turbot</name>
    <name type="synonym">Psetta maxima</name>
    <dbReference type="NCBI Taxonomy" id="52904"/>
    <lineage>
        <taxon>Eukaryota</taxon>
        <taxon>Metazoa</taxon>
        <taxon>Chordata</taxon>
        <taxon>Craniata</taxon>
        <taxon>Vertebrata</taxon>
        <taxon>Euteleostomi</taxon>
        <taxon>Actinopterygii</taxon>
        <taxon>Neopterygii</taxon>
        <taxon>Teleostei</taxon>
        <taxon>Neoteleostei</taxon>
        <taxon>Acanthomorphata</taxon>
        <taxon>Carangaria</taxon>
        <taxon>Pleuronectiformes</taxon>
        <taxon>Pleuronectoidei</taxon>
        <taxon>Scophthalmidae</taxon>
        <taxon>Scophthalmus</taxon>
    </lineage>
</organism>
<gene>
    <name evidence="3" type="ORF">F2P81_000284</name>
</gene>
<dbReference type="AlphaFoldDB" id="A0A6A4TVF0"/>
<protein>
    <recommendedName>
        <fullName evidence="5">Ferric-chelate reductase 1</fullName>
    </recommendedName>
</protein>
<dbReference type="EMBL" id="VEVO01000001">
    <property type="protein sequence ID" value="KAF0046651.1"/>
    <property type="molecule type" value="Genomic_DNA"/>
</dbReference>
<evidence type="ECO:0000256" key="2">
    <source>
        <dbReference type="SAM" id="Phobius"/>
    </source>
</evidence>
<feature type="compositionally biased region" description="Polar residues" evidence="1">
    <location>
        <begin position="263"/>
        <end position="274"/>
    </location>
</feature>
<evidence type="ECO:0000313" key="4">
    <source>
        <dbReference type="Proteomes" id="UP000438429"/>
    </source>
</evidence>
<accession>A0A6A4TVF0</accession>